<organism evidence="2 3">
    <name type="scientific">Kipferlia bialata</name>
    <dbReference type="NCBI Taxonomy" id="797122"/>
    <lineage>
        <taxon>Eukaryota</taxon>
        <taxon>Metamonada</taxon>
        <taxon>Carpediemonas-like organisms</taxon>
        <taxon>Kipferlia</taxon>
    </lineage>
</organism>
<evidence type="ECO:0000313" key="3">
    <source>
        <dbReference type="Proteomes" id="UP000265618"/>
    </source>
</evidence>
<evidence type="ECO:0000313" key="2">
    <source>
        <dbReference type="EMBL" id="GIQ83704.1"/>
    </source>
</evidence>
<feature type="region of interest" description="Disordered" evidence="1">
    <location>
        <begin position="44"/>
        <end position="78"/>
    </location>
</feature>
<dbReference type="Proteomes" id="UP000265618">
    <property type="component" value="Unassembled WGS sequence"/>
</dbReference>
<name>A0A9K3CXW3_9EUKA</name>
<accession>A0A9K3CXW3</accession>
<feature type="compositionally biased region" description="Polar residues" evidence="1">
    <location>
        <begin position="54"/>
        <end position="67"/>
    </location>
</feature>
<evidence type="ECO:0000256" key="1">
    <source>
        <dbReference type="SAM" id="MobiDB-lite"/>
    </source>
</evidence>
<keyword evidence="3" id="KW-1185">Reference proteome</keyword>
<sequence length="78" mass="8925">MLSQQPTRLQPLLVDFCHKRCSRLNRRLCERVFESIHHFTKAAQGRRHRGKSASMLTNRSGQSSSGMFQPVEQGAQVD</sequence>
<protein>
    <submittedName>
        <fullName evidence="2">Uncharacterized protein</fullName>
    </submittedName>
</protein>
<comment type="caution">
    <text evidence="2">The sequence shown here is derived from an EMBL/GenBank/DDBJ whole genome shotgun (WGS) entry which is preliminary data.</text>
</comment>
<dbReference type="AlphaFoldDB" id="A0A9K3CXW3"/>
<gene>
    <name evidence="2" type="ORF">KIPB_005061</name>
</gene>
<dbReference type="EMBL" id="BDIP01001147">
    <property type="protein sequence ID" value="GIQ83704.1"/>
    <property type="molecule type" value="Genomic_DNA"/>
</dbReference>
<proteinExistence type="predicted"/>
<reference evidence="2 3" key="1">
    <citation type="journal article" date="2018" name="PLoS ONE">
        <title>The draft genome of Kipferlia bialata reveals reductive genome evolution in fornicate parasites.</title>
        <authorList>
            <person name="Tanifuji G."/>
            <person name="Takabayashi S."/>
            <person name="Kume K."/>
            <person name="Takagi M."/>
            <person name="Nakayama T."/>
            <person name="Kamikawa R."/>
            <person name="Inagaki Y."/>
            <person name="Hashimoto T."/>
        </authorList>
    </citation>
    <scope>NUCLEOTIDE SEQUENCE [LARGE SCALE GENOMIC DNA]</scope>
    <source>
        <strain evidence="2">NY0173</strain>
    </source>
</reference>